<dbReference type="PROSITE" id="PS50119">
    <property type="entry name" value="ZF_BBOX"/>
    <property type="match status" value="2"/>
</dbReference>
<dbReference type="SMART" id="SM00502">
    <property type="entry name" value="BBC"/>
    <property type="match status" value="1"/>
</dbReference>
<dbReference type="SUPFAM" id="SSF101898">
    <property type="entry name" value="NHL repeat"/>
    <property type="match status" value="1"/>
</dbReference>
<evidence type="ECO:0000256" key="8">
    <source>
        <dbReference type="ARBA" id="ARBA00022786"/>
    </source>
</evidence>
<evidence type="ECO:0000313" key="16">
    <source>
        <dbReference type="Proteomes" id="UP000838412"/>
    </source>
</evidence>
<feature type="domain" description="B box-type" evidence="14">
    <location>
        <begin position="91"/>
        <end position="139"/>
    </location>
</feature>
<evidence type="ECO:0000256" key="10">
    <source>
        <dbReference type="PROSITE-ProRule" id="PRU00024"/>
    </source>
</evidence>
<dbReference type="PROSITE" id="PS50194">
    <property type="entry name" value="FILAMIN_REPEAT"/>
    <property type="match status" value="1"/>
</dbReference>
<dbReference type="InterPro" id="IPR017907">
    <property type="entry name" value="Znf_RING_CS"/>
</dbReference>
<feature type="domain" description="B box-type" evidence="14">
    <location>
        <begin position="152"/>
        <end position="196"/>
    </location>
</feature>
<dbReference type="InterPro" id="IPR047153">
    <property type="entry name" value="TRIM45/56/19-like"/>
</dbReference>
<dbReference type="PANTHER" id="PTHR25462">
    <property type="entry name" value="BONUS, ISOFORM C-RELATED"/>
    <property type="match status" value="1"/>
</dbReference>
<evidence type="ECO:0000256" key="5">
    <source>
        <dbReference type="ARBA" id="ARBA00022723"/>
    </source>
</evidence>
<dbReference type="FunFam" id="2.120.10.30:FF:000151">
    <property type="entry name" value="Uncharacterized protein"/>
    <property type="match status" value="1"/>
</dbReference>
<dbReference type="PROSITE" id="PS00518">
    <property type="entry name" value="ZF_RING_1"/>
    <property type="match status" value="1"/>
</dbReference>
<dbReference type="SMART" id="SM00557">
    <property type="entry name" value="IG_FLMN"/>
    <property type="match status" value="1"/>
</dbReference>
<comment type="catalytic activity">
    <reaction evidence="1">
        <text>S-ubiquitinyl-[E2 ubiquitin-conjugating enzyme]-L-cysteine + [acceptor protein]-L-lysine = [E2 ubiquitin-conjugating enzyme]-L-cysteine + N(6)-ubiquitinyl-[acceptor protein]-L-lysine.</text>
        <dbReference type="EC" id="2.3.2.27"/>
    </reaction>
</comment>
<dbReference type="AlphaFoldDB" id="A0A8J9ZX75"/>
<dbReference type="Gene3D" id="4.10.830.40">
    <property type="match status" value="1"/>
</dbReference>
<keyword evidence="8" id="KW-0833">Ubl conjugation pathway</keyword>
<sequence>MASKLAGSDDFDDQFLTCPVCMLQFRDPRILPCLHTFCSGCLQEWATKQQPLECPTCRTQVSLPDQGVDGLRTNFYVNNLLDFAEAKKGAEPGVPCQVCEGNVEGSKSWCADCAILMCESCTLLHRKFPSSKDHEVTTEETLKAEEGKSKFHRKRHCEKHKKYELEFYCEICKALVCTACTVVDHRPGKDHNPVEIATVALRRKETLQGLLQDIDPRLKEIQTSVKEVERKMSNLIPSKEAATSQTEAYFDELVGLLRKRKKEILGHIDEQCRADGKALQTKREAIEFELVGLTSAQTFCQQALEHGSDVHILEVGNQVQTRVETLLTKELDLRSDWSEFQFVENTAVVDFEKEVKDLGGVKTNIDVSKCEVVVKPAVQGFQCVAELTTMNQEGRPCVTNCKAITTNMKDPSENDVPTQLQMKCGGEWEISYVPEVTGIHSLEVKVNSLQVAESPFDVQVHEKETPALTIGQKGSGVGELNGPLGVTVDKDGNIAVVERFNKRVQVFDGHKGHSLSIFAVEGEKTFGVDVDSNGMFLVTSWGKNYGIRRYSKEGNLLNTFKPDCMRDPHGITVLKDGRMVVADNKQKSCLLLQPDGSLIREIGKGQLRSPYFVSVDESRDVLFVTDNSAHKVFAFDLDGNLAFDFGGHGDSDGKMKNPHCIRVDQAGNIIVGNAGDGRVQVFGRDGTFTRKVATVEGGYASGIALTPSGNMVVACFHGHCIELYRYM</sequence>
<dbReference type="OrthoDB" id="252722at2759"/>
<dbReference type="GO" id="GO:0006513">
    <property type="term" value="P:protein monoubiquitination"/>
    <property type="evidence" value="ECO:0007669"/>
    <property type="project" value="TreeGrafter"/>
</dbReference>
<evidence type="ECO:0000256" key="12">
    <source>
        <dbReference type="PROSITE-ProRule" id="PRU00504"/>
    </source>
</evidence>
<evidence type="ECO:0000256" key="7">
    <source>
        <dbReference type="ARBA" id="ARBA00022771"/>
    </source>
</evidence>
<dbReference type="InterPro" id="IPR001258">
    <property type="entry name" value="NHL_repeat"/>
</dbReference>
<dbReference type="PROSITE" id="PS50089">
    <property type="entry name" value="ZF_RING_2"/>
    <property type="match status" value="1"/>
</dbReference>
<keyword evidence="7 10" id="KW-0863">Zinc-finger</keyword>
<dbReference type="PANTHER" id="PTHR25462:SF229">
    <property type="entry name" value="TRANSCRIPTION INTERMEDIARY FACTOR 1-BETA"/>
    <property type="match status" value="1"/>
</dbReference>
<feature type="repeat" description="NHL" evidence="12">
    <location>
        <begin position="467"/>
        <end position="510"/>
    </location>
</feature>
<dbReference type="Gene3D" id="3.30.40.10">
    <property type="entry name" value="Zinc/RING finger domain, C3HC4 (zinc finger)"/>
    <property type="match status" value="1"/>
</dbReference>
<dbReference type="GO" id="GO:0008270">
    <property type="term" value="F:zinc ion binding"/>
    <property type="evidence" value="ECO:0007669"/>
    <property type="project" value="UniProtKB-KW"/>
</dbReference>
<dbReference type="EMBL" id="OV696690">
    <property type="protein sequence ID" value="CAH1265193.1"/>
    <property type="molecule type" value="Genomic_DNA"/>
</dbReference>
<gene>
    <name evidence="15" type="primary">TRIM3</name>
    <name evidence="15" type="ORF">BLAG_LOCUS19250</name>
</gene>
<dbReference type="Pfam" id="PF00630">
    <property type="entry name" value="Filamin"/>
    <property type="match status" value="1"/>
</dbReference>
<evidence type="ECO:0000259" key="13">
    <source>
        <dbReference type="PROSITE" id="PS50089"/>
    </source>
</evidence>
<evidence type="ECO:0000256" key="2">
    <source>
        <dbReference type="ARBA" id="ARBA00008518"/>
    </source>
</evidence>
<evidence type="ECO:0000259" key="14">
    <source>
        <dbReference type="PROSITE" id="PS50119"/>
    </source>
</evidence>
<evidence type="ECO:0000256" key="3">
    <source>
        <dbReference type="ARBA" id="ARBA00012483"/>
    </source>
</evidence>
<dbReference type="EC" id="2.3.2.27" evidence="3"/>
<dbReference type="Gene3D" id="2.120.10.30">
    <property type="entry name" value="TolB, C-terminal domain"/>
    <property type="match status" value="2"/>
</dbReference>
<dbReference type="SUPFAM" id="SSF81296">
    <property type="entry name" value="E set domains"/>
    <property type="match status" value="1"/>
</dbReference>
<dbReference type="SMART" id="SM00184">
    <property type="entry name" value="RING"/>
    <property type="match status" value="1"/>
</dbReference>
<evidence type="ECO:0000313" key="15">
    <source>
        <dbReference type="EMBL" id="CAH1265193.1"/>
    </source>
</evidence>
<feature type="domain" description="RING-type" evidence="13">
    <location>
        <begin position="18"/>
        <end position="58"/>
    </location>
</feature>
<dbReference type="SUPFAM" id="SSF57845">
    <property type="entry name" value="B-box zinc-binding domain"/>
    <property type="match status" value="1"/>
</dbReference>
<evidence type="ECO:0000256" key="4">
    <source>
        <dbReference type="ARBA" id="ARBA00022553"/>
    </source>
</evidence>
<dbReference type="Proteomes" id="UP000838412">
    <property type="component" value="Chromosome 5"/>
</dbReference>
<evidence type="ECO:0000256" key="9">
    <source>
        <dbReference type="ARBA" id="ARBA00022833"/>
    </source>
</evidence>
<protein>
    <recommendedName>
        <fullName evidence="3">RING-type E3 ubiquitin transferase</fullName>
        <ecNumber evidence="3">2.3.2.27</ecNumber>
    </recommendedName>
</protein>
<proteinExistence type="inferred from homology"/>
<dbReference type="FunFam" id="2.60.40.10:FF:002465">
    <property type="entry name" value="Uncharacterized protein"/>
    <property type="match status" value="1"/>
</dbReference>
<evidence type="ECO:0000256" key="6">
    <source>
        <dbReference type="ARBA" id="ARBA00022737"/>
    </source>
</evidence>
<keyword evidence="16" id="KW-1185">Reference proteome</keyword>
<keyword evidence="4" id="KW-0597">Phosphoprotein</keyword>
<dbReference type="InterPro" id="IPR003649">
    <property type="entry name" value="Bbox_C"/>
</dbReference>
<name>A0A8J9ZX75_BRALA</name>
<dbReference type="Pfam" id="PF13445">
    <property type="entry name" value="zf-RING_UBOX"/>
    <property type="match status" value="1"/>
</dbReference>
<dbReference type="InterPro" id="IPR000315">
    <property type="entry name" value="Znf_B-box"/>
</dbReference>
<dbReference type="CDD" id="cd19757">
    <property type="entry name" value="Bbox1"/>
    <property type="match status" value="1"/>
</dbReference>
<reference evidence="15" key="1">
    <citation type="submission" date="2022-01" db="EMBL/GenBank/DDBJ databases">
        <authorList>
            <person name="Braso-Vives M."/>
        </authorList>
    </citation>
    <scope>NUCLEOTIDE SEQUENCE</scope>
</reference>
<dbReference type="Pfam" id="PF01436">
    <property type="entry name" value="NHL"/>
    <property type="match status" value="1"/>
</dbReference>
<dbReference type="GO" id="GO:0061630">
    <property type="term" value="F:ubiquitin protein ligase activity"/>
    <property type="evidence" value="ECO:0007669"/>
    <property type="project" value="UniProtKB-EC"/>
</dbReference>
<dbReference type="InterPro" id="IPR001841">
    <property type="entry name" value="Znf_RING"/>
</dbReference>
<dbReference type="InterPro" id="IPR001298">
    <property type="entry name" value="Filamin/ABP280_rpt"/>
</dbReference>
<dbReference type="InterPro" id="IPR027370">
    <property type="entry name" value="Znf-RING_euk"/>
</dbReference>
<dbReference type="Gene3D" id="3.30.160.60">
    <property type="entry name" value="Classic Zinc Finger"/>
    <property type="match status" value="1"/>
</dbReference>
<dbReference type="InterPro" id="IPR013083">
    <property type="entry name" value="Znf_RING/FYVE/PHD"/>
</dbReference>
<accession>A0A8J9ZX75</accession>
<dbReference type="SMART" id="SM00336">
    <property type="entry name" value="BBOX"/>
    <property type="match status" value="2"/>
</dbReference>
<keyword evidence="9" id="KW-0862">Zinc</keyword>
<dbReference type="InterPro" id="IPR014756">
    <property type="entry name" value="Ig_E-set"/>
</dbReference>
<feature type="repeat" description="NHL" evidence="12">
    <location>
        <begin position="642"/>
        <end position="685"/>
    </location>
</feature>
<feature type="repeat" description="Filamin" evidence="11">
    <location>
        <begin position="404"/>
        <end position="460"/>
    </location>
</feature>
<organism evidence="15 16">
    <name type="scientific">Branchiostoma lanceolatum</name>
    <name type="common">Common lancelet</name>
    <name type="synonym">Amphioxus lanceolatum</name>
    <dbReference type="NCBI Taxonomy" id="7740"/>
    <lineage>
        <taxon>Eukaryota</taxon>
        <taxon>Metazoa</taxon>
        <taxon>Chordata</taxon>
        <taxon>Cephalochordata</taxon>
        <taxon>Leptocardii</taxon>
        <taxon>Amphioxiformes</taxon>
        <taxon>Branchiostomatidae</taxon>
        <taxon>Branchiostoma</taxon>
    </lineage>
</organism>
<dbReference type="PROSITE" id="PS51125">
    <property type="entry name" value="NHL"/>
    <property type="match status" value="2"/>
</dbReference>
<dbReference type="InterPro" id="IPR013783">
    <property type="entry name" value="Ig-like_fold"/>
</dbReference>
<dbReference type="CDD" id="cd05819">
    <property type="entry name" value="NHL"/>
    <property type="match status" value="1"/>
</dbReference>
<evidence type="ECO:0000256" key="1">
    <source>
        <dbReference type="ARBA" id="ARBA00000900"/>
    </source>
</evidence>
<evidence type="ECO:0000256" key="11">
    <source>
        <dbReference type="PROSITE-ProRule" id="PRU00087"/>
    </source>
</evidence>
<dbReference type="FunFam" id="3.30.40.10:FF:000362">
    <property type="entry name" value="E3 ubiquitin-protein ligase TRIM56"/>
    <property type="match status" value="1"/>
</dbReference>
<keyword evidence="5" id="KW-0479">Metal-binding</keyword>
<dbReference type="InterPro" id="IPR011042">
    <property type="entry name" value="6-blade_b-propeller_TolB-like"/>
</dbReference>
<dbReference type="SUPFAM" id="SSF57850">
    <property type="entry name" value="RING/U-box"/>
    <property type="match status" value="1"/>
</dbReference>
<dbReference type="InterPro" id="IPR017868">
    <property type="entry name" value="Filamin/ABP280_repeat-like"/>
</dbReference>
<keyword evidence="6" id="KW-0677">Repeat</keyword>
<dbReference type="Gene3D" id="2.60.40.10">
    <property type="entry name" value="Immunoglobulins"/>
    <property type="match status" value="1"/>
</dbReference>
<dbReference type="Pfam" id="PF00643">
    <property type="entry name" value="zf-B_box"/>
    <property type="match status" value="1"/>
</dbReference>
<comment type="similarity">
    <text evidence="2">Belongs to the TRIM/RBCC family.</text>
</comment>